<evidence type="ECO:0000259" key="3">
    <source>
        <dbReference type="PROSITE" id="PS50930"/>
    </source>
</evidence>
<dbReference type="Gene3D" id="2.40.50.1020">
    <property type="entry name" value="LytTr DNA-binding domain"/>
    <property type="match status" value="1"/>
</dbReference>
<dbReference type="PROSITE" id="PS50930">
    <property type="entry name" value="HTH_LYTTR"/>
    <property type="match status" value="1"/>
</dbReference>
<comment type="caution">
    <text evidence="4">The sequence shown here is derived from an EMBL/GenBank/DDBJ whole genome shotgun (WGS) entry which is preliminary data.</text>
</comment>
<feature type="modified residue" description="4-aspartylphosphate" evidence="1">
    <location>
        <position position="54"/>
    </location>
</feature>
<dbReference type="InterPro" id="IPR046947">
    <property type="entry name" value="LytR-like"/>
</dbReference>
<reference evidence="4 5" key="1">
    <citation type="submission" date="2019-10" db="EMBL/GenBank/DDBJ databases">
        <title>Genome sequence of Phaeocystidibacter marisrubri JCM30614 (type strain).</title>
        <authorList>
            <person name="Bowman J.P."/>
        </authorList>
    </citation>
    <scope>NUCLEOTIDE SEQUENCE [LARGE SCALE GENOMIC DNA]</scope>
    <source>
        <strain evidence="4 5">JCM 30614</strain>
    </source>
</reference>
<dbReference type="RefSeq" id="WP_151691618.1">
    <property type="nucleotide sequence ID" value="NZ_BMGX01000002.1"/>
</dbReference>
<dbReference type="InterPro" id="IPR011006">
    <property type="entry name" value="CheY-like_superfamily"/>
</dbReference>
<evidence type="ECO:0000313" key="4">
    <source>
        <dbReference type="EMBL" id="KAB2817047.1"/>
    </source>
</evidence>
<evidence type="ECO:0000259" key="2">
    <source>
        <dbReference type="PROSITE" id="PS50110"/>
    </source>
</evidence>
<dbReference type="PANTHER" id="PTHR37299:SF1">
    <property type="entry name" value="STAGE 0 SPORULATION PROTEIN A HOMOLOG"/>
    <property type="match status" value="1"/>
</dbReference>
<dbReference type="EMBL" id="WBVQ01000001">
    <property type="protein sequence ID" value="KAB2817047.1"/>
    <property type="molecule type" value="Genomic_DNA"/>
</dbReference>
<dbReference type="GO" id="GO:0000156">
    <property type="term" value="F:phosphorelay response regulator activity"/>
    <property type="evidence" value="ECO:0007669"/>
    <property type="project" value="InterPro"/>
</dbReference>
<name>A0A6L3ZGU3_9FLAO</name>
<feature type="domain" description="Response regulatory" evidence="2">
    <location>
        <begin position="2"/>
        <end position="115"/>
    </location>
</feature>
<protein>
    <submittedName>
        <fullName evidence="4">Response regulator transcription factor</fullName>
    </submittedName>
</protein>
<feature type="domain" description="HTH LytTR-type" evidence="3">
    <location>
        <begin position="140"/>
        <end position="242"/>
    </location>
</feature>
<dbReference type="AlphaFoldDB" id="A0A6L3ZGU3"/>
<dbReference type="Pfam" id="PF00072">
    <property type="entry name" value="Response_reg"/>
    <property type="match status" value="1"/>
</dbReference>
<dbReference type="Proteomes" id="UP000484164">
    <property type="component" value="Unassembled WGS sequence"/>
</dbReference>
<organism evidence="4 5">
    <name type="scientific">Phaeocystidibacter marisrubri</name>
    <dbReference type="NCBI Taxonomy" id="1577780"/>
    <lineage>
        <taxon>Bacteria</taxon>
        <taxon>Pseudomonadati</taxon>
        <taxon>Bacteroidota</taxon>
        <taxon>Flavobacteriia</taxon>
        <taxon>Flavobacteriales</taxon>
        <taxon>Phaeocystidibacteraceae</taxon>
        <taxon>Phaeocystidibacter</taxon>
    </lineage>
</organism>
<dbReference type="PANTHER" id="PTHR37299">
    <property type="entry name" value="TRANSCRIPTIONAL REGULATOR-RELATED"/>
    <property type="match status" value="1"/>
</dbReference>
<gene>
    <name evidence="4" type="ORF">F8C82_01235</name>
</gene>
<evidence type="ECO:0000313" key="5">
    <source>
        <dbReference type="Proteomes" id="UP000484164"/>
    </source>
</evidence>
<accession>A0A6L3ZGU3</accession>
<dbReference type="InterPro" id="IPR007492">
    <property type="entry name" value="LytTR_DNA-bd_dom"/>
</dbReference>
<dbReference type="GO" id="GO:0003677">
    <property type="term" value="F:DNA binding"/>
    <property type="evidence" value="ECO:0007669"/>
    <property type="project" value="InterPro"/>
</dbReference>
<proteinExistence type="predicted"/>
<dbReference type="Pfam" id="PF04397">
    <property type="entry name" value="LytTR"/>
    <property type="match status" value="1"/>
</dbReference>
<dbReference type="SUPFAM" id="SSF52172">
    <property type="entry name" value="CheY-like"/>
    <property type="match status" value="1"/>
</dbReference>
<sequence length="242" mass="27340">MKCILVDDEPHARALLKNLISSSKYELEIVGEASDVDTAIEILLFEKPDILFLDIRIKKRLGFEVLDRFPNPEFKIVFTTAYDEYALDAFEYAAVHYMLKPYDQQTLDNAIQRCISASGGTFSTQKLTEHLNGNGVSHMLSIPNRSGTVRYPTKDILYLIGSGSYTEIYLTKGRTVLASKSIGHFGELIQDYAFMRCHKKYIINTAHVVNYEKGMQASVTMTDGRALEVSRTHKSEAAKRLL</sequence>
<keyword evidence="1" id="KW-0597">Phosphoprotein</keyword>
<keyword evidence="5" id="KW-1185">Reference proteome</keyword>
<dbReference type="Gene3D" id="3.40.50.2300">
    <property type="match status" value="1"/>
</dbReference>
<dbReference type="OrthoDB" id="2168082at2"/>
<dbReference type="SMART" id="SM00448">
    <property type="entry name" value="REC"/>
    <property type="match status" value="1"/>
</dbReference>
<dbReference type="PROSITE" id="PS50110">
    <property type="entry name" value="RESPONSE_REGULATORY"/>
    <property type="match status" value="1"/>
</dbReference>
<dbReference type="InterPro" id="IPR001789">
    <property type="entry name" value="Sig_transdc_resp-reg_receiver"/>
</dbReference>
<evidence type="ECO:0000256" key="1">
    <source>
        <dbReference type="PROSITE-ProRule" id="PRU00169"/>
    </source>
</evidence>
<dbReference type="SMART" id="SM00850">
    <property type="entry name" value="LytTR"/>
    <property type="match status" value="1"/>
</dbReference>